<organism evidence="6 7">
    <name type="scientific">Cynara cardunculus var. scolymus</name>
    <name type="common">Globe artichoke</name>
    <name type="synonym">Cynara scolymus</name>
    <dbReference type="NCBI Taxonomy" id="59895"/>
    <lineage>
        <taxon>Eukaryota</taxon>
        <taxon>Viridiplantae</taxon>
        <taxon>Streptophyta</taxon>
        <taxon>Embryophyta</taxon>
        <taxon>Tracheophyta</taxon>
        <taxon>Spermatophyta</taxon>
        <taxon>Magnoliopsida</taxon>
        <taxon>eudicotyledons</taxon>
        <taxon>Gunneridae</taxon>
        <taxon>Pentapetalae</taxon>
        <taxon>asterids</taxon>
        <taxon>campanulids</taxon>
        <taxon>Asterales</taxon>
        <taxon>Asteraceae</taxon>
        <taxon>Carduoideae</taxon>
        <taxon>Cardueae</taxon>
        <taxon>Carduinae</taxon>
        <taxon>Cynara</taxon>
    </lineage>
</organism>
<dbReference type="Pfam" id="PF04781">
    <property type="entry name" value="DUF627"/>
    <property type="match status" value="1"/>
</dbReference>
<evidence type="ECO:0000256" key="3">
    <source>
        <dbReference type="SAM" id="Coils"/>
    </source>
</evidence>
<dbReference type="CDD" id="cd02257">
    <property type="entry name" value="Peptidase_C19"/>
    <property type="match status" value="1"/>
</dbReference>
<keyword evidence="7" id="KW-1185">Reference proteome</keyword>
<dbReference type="Gene3D" id="3.90.70.10">
    <property type="entry name" value="Cysteine proteinases"/>
    <property type="match status" value="1"/>
</dbReference>
<evidence type="ECO:0000259" key="5">
    <source>
        <dbReference type="PROSITE" id="PS50235"/>
    </source>
</evidence>
<protein>
    <recommendedName>
        <fullName evidence="5">USP domain-containing protein</fullName>
    </recommendedName>
</protein>
<dbReference type="PANTHER" id="PTHR22975:SF9">
    <property type="entry name" value="ECHINUS SPLICE FORM 3"/>
    <property type="match status" value="1"/>
</dbReference>
<dbReference type="Pfam" id="PF00443">
    <property type="entry name" value="UCH"/>
    <property type="match status" value="1"/>
</dbReference>
<evidence type="ECO:0000313" key="6">
    <source>
        <dbReference type="EMBL" id="KVH98886.1"/>
    </source>
</evidence>
<dbReference type="GO" id="GO:0016579">
    <property type="term" value="P:protein deubiquitination"/>
    <property type="evidence" value="ECO:0007669"/>
    <property type="project" value="InterPro"/>
</dbReference>
<proteinExistence type="predicted"/>
<evidence type="ECO:0000256" key="2">
    <source>
        <dbReference type="ARBA" id="ARBA00022801"/>
    </source>
</evidence>
<accession>A0A103XXT9</accession>
<dbReference type="PANTHER" id="PTHR22975">
    <property type="entry name" value="UBIQUITIN SPECIFIC PROTEINASE"/>
    <property type="match status" value="1"/>
</dbReference>
<evidence type="ECO:0000256" key="4">
    <source>
        <dbReference type="SAM" id="MobiDB-lite"/>
    </source>
</evidence>
<dbReference type="InterPro" id="IPR028889">
    <property type="entry name" value="USP"/>
</dbReference>
<dbReference type="InterPro" id="IPR038765">
    <property type="entry name" value="Papain-like_cys_pep_sf"/>
</dbReference>
<dbReference type="InterPro" id="IPR001394">
    <property type="entry name" value="Peptidase_C19_UCH"/>
</dbReference>
<reference evidence="6 7" key="1">
    <citation type="journal article" date="2016" name="Sci. Rep.">
        <title>The genome sequence of the outbreeding globe artichoke constructed de novo incorporating a phase-aware low-pass sequencing strategy of F1 progeny.</title>
        <authorList>
            <person name="Scaglione D."/>
            <person name="Reyes-Chin-Wo S."/>
            <person name="Acquadro A."/>
            <person name="Froenicke L."/>
            <person name="Portis E."/>
            <person name="Beitel C."/>
            <person name="Tirone M."/>
            <person name="Mauro R."/>
            <person name="Lo Monaco A."/>
            <person name="Mauromicale G."/>
            <person name="Faccioli P."/>
            <person name="Cattivelli L."/>
            <person name="Rieseberg L."/>
            <person name="Michelmore R."/>
            <person name="Lanteri S."/>
        </authorList>
    </citation>
    <scope>NUCLEOTIDE SEQUENCE [LARGE SCALE GENOMIC DNA]</scope>
    <source>
        <strain evidence="6">2C</strain>
    </source>
</reference>
<dbReference type="Pfam" id="PF04780">
    <property type="entry name" value="DUF629"/>
    <property type="match status" value="1"/>
</dbReference>
<dbReference type="Proteomes" id="UP000243975">
    <property type="component" value="Unassembled WGS sequence"/>
</dbReference>
<dbReference type="SUPFAM" id="SSF54001">
    <property type="entry name" value="Cysteine proteinases"/>
    <property type="match status" value="1"/>
</dbReference>
<feature type="region of interest" description="Disordered" evidence="4">
    <location>
        <begin position="1176"/>
        <end position="1203"/>
    </location>
</feature>
<feature type="coiled-coil region" evidence="3">
    <location>
        <begin position="1052"/>
        <end position="1082"/>
    </location>
</feature>
<dbReference type="InterPro" id="IPR006865">
    <property type="entry name" value="DUF629"/>
</dbReference>
<dbReference type="PROSITE" id="PS50235">
    <property type="entry name" value="USP_3"/>
    <property type="match status" value="1"/>
</dbReference>
<evidence type="ECO:0000313" key="7">
    <source>
        <dbReference type="Proteomes" id="UP000243975"/>
    </source>
</evidence>
<dbReference type="STRING" id="59895.A0A103XXT9"/>
<sequence>MGRKKRNVTTRPKPANPSPSPLNDHGGDGDVSSLTMEQNLGVNSLVVQEELPNLESEVSLAIESDGYSAVKVECEKALNALRRGNHKKALRLMKEMCAKHDNTTYLSLIHRVQGTVCVKVASIIDDPNAKQRYVKNAIESAKKAVMLSPNSVEFAHFYANLLYEAANDGRDYEDSVHECERALAIKNPIDPGKESLQDESQQKISAADARIAHVQNELRALLQKANLGSISSWMKNLGNGEDKFRIIPIRRVPEDPMDIRVVQARRPNDIKKANKTEEERKKEIEVKVAAARLLQQKLESSLSQSDVDKGSEPSAGPGQRTSERKKSGKARKNASASERKDSILPYWKSMGRDLKKDLFKIRISDIKAHFRSLKDGLAYDVISEALSFGVDNNGWRFWMCCRCSEKFADPELHKQHVVREHMDSLLPKLQAMLPPNVDHEWTEMLLTFPWKALDVNAAVKMIELQSNSLVTNFVDRPYTKNPELANDHFGDSYCSDDAWDSSFGQKKHKDSCNAIIVGSRKHAKTLDCVPMECNQSEGCKGYFSPDSWPSSNDIERTKLLEKIKALFQLLIKHKCLAASHLTKVIQFAVEELHPQLLNCSVENSPICICFLGAQELKKVLIFLQELSHSCGVGRYSEKSNAMEELNSVIQVTKMAEKVVIDEDGSSLLLDESSLPFKLSVTTHQDNPAGNAIAANICSENRLAHDDDPLLSWIFSGHTSREQLTLWTCTREEKMHQGIVILEMLGKEFFHLRSLCDRKLEHINYGEALQLVEDLCLEEGKRREHATEFVRQSYESVLRKRRDELTEHDKELTCVNQFELEALTNVLKEAESLNVNQFGFEETYGGANSHVCDLEAGEDDWRMNDYLHQLDSCIEVAIQKQKEQLSIEVSLNKWRYVFYTEILCSVSPPYLTFSEMQLSKIDARIMRNVSGMQQLEAKLGPLCAHDFGVIVVPLVKSYLRAHIENLAEKDATEKSDAAREAFLAELALDSKKGFGGIPKHLNDKLKDKRKNKEFRKTKDSKLRIHILSSTALMIDGQPTESGAEVGVAFHQHVDEARRRKIELEAEERKLEETLEYQRRIEDEAKQKHLAEQQKNSSKVIPMSMVPVDISDVYMKHNIGNHVDDKRKPSRLEPMKQINGLLSPLEDASGKAEDGVLERIGLLNGGIVEDGALLSERRTGRRGRRQKNTTKLVEGRQQPASSGKETTEFGQVIYGDSFQGDSRYNETKIFGVLQAEDDDEKRFQADLSKAVRQSLDAFHSHKKYPSISLLTMPEDMLIDGEDSCVSSNEVVPNNVIGNDVYGTGLKNEVGEYNCFLNVIIQSLWHLRRFREEFLSMSTSAHLHVGDPCVTCALYDIFIALNMASTDTRVQAVAPTSLRIALSNLYPDSNFFQEAQMNDASEVLGVIFDCLHQSFTSGPGVFDIEPMESNALGSWECQNKACTAHSLFGMDIFERMNCYNCGLETRRLKYTSFFHQINANALRTMKACSYPCAQFVMCPESSFDELLNLVEMNHQLACDLEDGGCGKLNYIHHILSSPPHVFTTVLGWQNTCESVEDIKATLAALSTEIDLSVLYRGLDPRNKRSLVSVVCYYGQHYHCFAYSYVHQRWVMYDDKTVKVIGRWEDVLSMCEKGHLQPQVLFYEAVN</sequence>
<dbReference type="InterPro" id="IPR052398">
    <property type="entry name" value="Ubiquitin_hydrolase_53/54"/>
</dbReference>
<dbReference type="OMA" id="FHAMLLY"/>
<keyword evidence="1" id="KW-0833">Ubl conjugation pathway</keyword>
<dbReference type="Gramene" id="KVH98886">
    <property type="protein sequence ID" value="KVH98886"/>
    <property type="gene ID" value="Ccrd_022892"/>
</dbReference>
<dbReference type="EMBL" id="LEKV01003642">
    <property type="protein sequence ID" value="KVH98886.1"/>
    <property type="molecule type" value="Genomic_DNA"/>
</dbReference>
<feature type="domain" description="USP" evidence="5">
    <location>
        <begin position="1301"/>
        <end position="1642"/>
    </location>
</feature>
<dbReference type="Gene3D" id="1.25.40.10">
    <property type="entry name" value="Tetratricopeptide repeat domain"/>
    <property type="match status" value="1"/>
</dbReference>
<dbReference type="GO" id="GO:0004843">
    <property type="term" value="F:cysteine-type deubiquitinase activity"/>
    <property type="evidence" value="ECO:0007669"/>
    <property type="project" value="InterPro"/>
</dbReference>
<evidence type="ECO:0000256" key="1">
    <source>
        <dbReference type="ARBA" id="ARBA00022786"/>
    </source>
</evidence>
<keyword evidence="3" id="KW-0175">Coiled coil</keyword>
<feature type="region of interest" description="Disordered" evidence="4">
    <location>
        <begin position="299"/>
        <end position="337"/>
    </location>
</feature>
<feature type="region of interest" description="Disordered" evidence="4">
    <location>
        <begin position="1"/>
        <end position="34"/>
    </location>
</feature>
<gene>
    <name evidence="6" type="ORF">Ccrd_022892</name>
</gene>
<keyword evidence="2" id="KW-0378">Hydrolase</keyword>
<name>A0A103XXT9_CYNCS</name>
<comment type="caution">
    <text evidence="6">The sequence shown here is derived from an EMBL/GenBank/DDBJ whole genome shotgun (WGS) entry which is preliminary data.</text>
</comment>
<dbReference type="InterPro" id="IPR011990">
    <property type="entry name" value="TPR-like_helical_dom_sf"/>
</dbReference>
<feature type="compositionally biased region" description="Basic and acidic residues" evidence="4">
    <location>
        <begin position="266"/>
        <end position="282"/>
    </location>
</feature>
<feature type="region of interest" description="Disordered" evidence="4">
    <location>
        <begin position="263"/>
        <end position="282"/>
    </location>
</feature>
<dbReference type="InterPro" id="IPR006866">
    <property type="entry name" value="DUF627_N"/>
</dbReference>
<feature type="compositionally biased region" description="Basic residues" evidence="4">
    <location>
        <begin position="1177"/>
        <end position="1186"/>
    </location>
</feature>